<protein>
    <recommendedName>
        <fullName evidence="3">DUF4336 domain-containing protein</fullName>
    </recommendedName>
</protein>
<dbReference type="RefSeq" id="WP_106308307.1">
    <property type="nucleotide sequence ID" value="NZ_PVWO01000280.1"/>
</dbReference>
<evidence type="ECO:0000313" key="1">
    <source>
        <dbReference type="EMBL" id="PSB54196.1"/>
    </source>
</evidence>
<dbReference type="Proteomes" id="UP000238937">
    <property type="component" value="Unassembled WGS sequence"/>
</dbReference>
<keyword evidence="2" id="KW-1185">Reference proteome</keyword>
<sequence>MSKNNRDSSELFYSFFSLFQPKQVKEAEIEDEWKAHVLPHSSIRSLAPNLWQITGILSSLIAPREMVIYRLPDSTLLIHSAIALADREMQQLEALGTPNILIVPNRIHRLDARVYKQRYPNLKIVAPAAAKPYVEEVVPVDAIAEDLLPDYGIICHQPEGIRPQELVYEIPLSNGKALLFTDILFNLTEAYLDTYAPCSKFTLRWLGAIGYFGITPLGRRFFMTDKIIYRHWLEKLADRVTPLQVISVAHGEPITVNCDRQLRQAADRLS</sequence>
<gene>
    <name evidence="1" type="ORF">C7B77_18930</name>
</gene>
<organism evidence="1 2">
    <name type="scientific">Chamaesiphon polymorphus CCALA 037</name>
    <dbReference type="NCBI Taxonomy" id="2107692"/>
    <lineage>
        <taxon>Bacteria</taxon>
        <taxon>Bacillati</taxon>
        <taxon>Cyanobacteriota</taxon>
        <taxon>Cyanophyceae</taxon>
        <taxon>Gomontiellales</taxon>
        <taxon>Chamaesiphonaceae</taxon>
        <taxon>Chamaesiphon</taxon>
    </lineage>
</organism>
<name>A0A2T1GAL5_9CYAN</name>
<comment type="caution">
    <text evidence="1">The sequence shown here is derived from an EMBL/GenBank/DDBJ whole genome shotgun (WGS) entry which is preliminary data.</text>
</comment>
<evidence type="ECO:0000313" key="2">
    <source>
        <dbReference type="Proteomes" id="UP000238937"/>
    </source>
</evidence>
<evidence type="ECO:0008006" key="3">
    <source>
        <dbReference type="Google" id="ProtNLM"/>
    </source>
</evidence>
<proteinExistence type="predicted"/>
<dbReference type="AlphaFoldDB" id="A0A2T1GAL5"/>
<dbReference type="EMBL" id="PVWO01000280">
    <property type="protein sequence ID" value="PSB54196.1"/>
    <property type="molecule type" value="Genomic_DNA"/>
</dbReference>
<reference evidence="1 2" key="1">
    <citation type="submission" date="2018-03" db="EMBL/GenBank/DDBJ databases">
        <title>The ancient ancestry and fast evolution of plastids.</title>
        <authorList>
            <person name="Moore K.R."/>
            <person name="Magnabosco C."/>
            <person name="Momper L."/>
            <person name="Gold D.A."/>
            <person name="Bosak T."/>
            <person name="Fournier G.P."/>
        </authorList>
    </citation>
    <scope>NUCLEOTIDE SEQUENCE [LARGE SCALE GENOMIC DNA]</scope>
    <source>
        <strain evidence="1 2">CCALA 037</strain>
    </source>
</reference>
<dbReference type="InterPro" id="IPR036866">
    <property type="entry name" value="RibonucZ/Hydroxyglut_hydro"/>
</dbReference>
<dbReference type="SUPFAM" id="SSF56281">
    <property type="entry name" value="Metallo-hydrolase/oxidoreductase"/>
    <property type="match status" value="1"/>
</dbReference>
<dbReference type="OrthoDB" id="450111at2"/>
<accession>A0A2T1GAL5</accession>